<keyword evidence="2" id="KW-1185">Reference proteome</keyword>
<dbReference type="EMBL" id="JBHUHF010000001">
    <property type="protein sequence ID" value="MFD2027301.1"/>
    <property type="molecule type" value="Genomic_DNA"/>
</dbReference>
<dbReference type="RefSeq" id="WP_377199051.1">
    <property type="nucleotide sequence ID" value="NZ_JBHUHF010000001.1"/>
</dbReference>
<dbReference type="Proteomes" id="UP001597338">
    <property type="component" value="Unassembled WGS sequence"/>
</dbReference>
<proteinExistence type="predicted"/>
<sequence length="154" mass="15713">MILTRRLRSLMAGSRHGATAVAAVMLLVLAVVGAHKVCVHLTEHTGGVAQAHGGHGHGGEHSRGGGAMAVHAVATGRVDVVEPETDGSSGCADHDTVTAQAQPLLLPSSLVLAASPERTAIRLPRAAVYQDHRITSALARAAAPSLHALGIDRT</sequence>
<protein>
    <recommendedName>
        <fullName evidence="3">Secreted protein</fullName>
    </recommendedName>
</protein>
<organism evidence="1 2">
    <name type="scientific">Promicromonospora aerolata</name>
    <dbReference type="NCBI Taxonomy" id="195749"/>
    <lineage>
        <taxon>Bacteria</taxon>
        <taxon>Bacillati</taxon>
        <taxon>Actinomycetota</taxon>
        <taxon>Actinomycetes</taxon>
        <taxon>Micrococcales</taxon>
        <taxon>Promicromonosporaceae</taxon>
        <taxon>Promicromonospora</taxon>
    </lineage>
</organism>
<comment type="caution">
    <text evidence="1">The sequence shown here is derived from an EMBL/GenBank/DDBJ whole genome shotgun (WGS) entry which is preliminary data.</text>
</comment>
<evidence type="ECO:0000313" key="2">
    <source>
        <dbReference type="Proteomes" id="UP001597338"/>
    </source>
</evidence>
<name>A0ABW4V986_9MICO</name>
<accession>A0ABW4V986</accession>
<reference evidence="2" key="1">
    <citation type="journal article" date="2019" name="Int. J. Syst. Evol. Microbiol.">
        <title>The Global Catalogue of Microorganisms (GCM) 10K type strain sequencing project: providing services to taxonomists for standard genome sequencing and annotation.</title>
        <authorList>
            <consortium name="The Broad Institute Genomics Platform"/>
            <consortium name="The Broad Institute Genome Sequencing Center for Infectious Disease"/>
            <person name="Wu L."/>
            <person name="Ma J."/>
        </authorList>
    </citation>
    <scope>NUCLEOTIDE SEQUENCE [LARGE SCALE GENOMIC DNA]</scope>
    <source>
        <strain evidence="2">CCM 7043</strain>
    </source>
</reference>
<gene>
    <name evidence="1" type="ORF">ACFSL2_17445</name>
</gene>
<evidence type="ECO:0000313" key="1">
    <source>
        <dbReference type="EMBL" id="MFD2027301.1"/>
    </source>
</evidence>
<evidence type="ECO:0008006" key="3">
    <source>
        <dbReference type="Google" id="ProtNLM"/>
    </source>
</evidence>